<dbReference type="GO" id="GO:0016491">
    <property type="term" value="F:oxidoreductase activity"/>
    <property type="evidence" value="ECO:0007669"/>
    <property type="project" value="UniProtKB-KW"/>
</dbReference>
<proteinExistence type="inferred from homology"/>
<keyword evidence="3" id="KW-0285">Flavoprotein</keyword>
<keyword evidence="8" id="KW-1185">Reference proteome</keyword>
<evidence type="ECO:0000256" key="5">
    <source>
        <dbReference type="ARBA" id="ARBA00023002"/>
    </source>
</evidence>
<dbReference type="Proteomes" id="UP001321760">
    <property type="component" value="Unassembled WGS sequence"/>
</dbReference>
<evidence type="ECO:0000256" key="3">
    <source>
        <dbReference type="ARBA" id="ARBA00022630"/>
    </source>
</evidence>
<comment type="cofactor">
    <cofactor evidence="1">
        <name>FAD</name>
        <dbReference type="ChEBI" id="CHEBI:57692"/>
    </cofactor>
</comment>
<accession>A0AAV9GB91</accession>
<dbReference type="PROSITE" id="PS51387">
    <property type="entry name" value="FAD_PCMH"/>
    <property type="match status" value="1"/>
</dbReference>
<name>A0AAV9GB91_9PEZI</name>
<dbReference type="InterPro" id="IPR016167">
    <property type="entry name" value="FAD-bd_PCMH_sub1"/>
</dbReference>
<evidence type="ECO:0000256" key="1">
    <source>
        <dbReference type="ARBA" id="ARBA00001974"/>
    </source>
</evidence>
<dbReference type="GO" id="GO:0071949">
    <property type="term" value="F:FAD binding"/>
    <property type="evidence" value="ECO:0007669"/>
    <property type="project" value="InterPro"/>
</dbReference>
<evidence type="ECO:0000313" key="7">
    <source>
        <dbReference type="EMBL" id="KAK4445215.1"/>
    </source>
</evidence>
<dbReference type="PANTHER" id="PTHR42973:SF9">
    <property type="entry name" value="FAD-BINDING PCMH-TYPE DOMAIN-CONTAINING PROTEIN-RELATED"/>
    <property type="match status" value="1"/>
</dbReference>
<sequence>MLTTLRKTGWASALTHTLSYLAALPTATSLFSSPASASDASPSWASSIESELGPLLAPSAQILLPSSPDFPTYNERWSETGRPTYAVIITVTNENDVSAAVKYANKHDIPFLATTGAHGTWHGLDKLQNGMAIYMRGINHFDLSLDGKSVTFGGGVRGTDVVNNLWAVGKQTVSGACTCVSVAGPALGGGHGFLQGQYGLLADQIIGARAVLADGEVVVATEDENADLLWALKGAGHNFGIVTEFQYRVYDAVKPDWAYEFLFFSGDKVEELYEVHNEMMEYQPAEAVQWSVWRMDPEVDPVNPIISLFVFHNGGMEALVEYTEKLHNVGPYHSFSGITPYVNLSRVAGFDLDGAVCQHLNSVSVFPADVEKFDIPAMRAWFNEFSNMLSEEPALQGSFCLVEGYSTQAVRAIPQESTAFPHRNKNLLLAPLITHSVLGNKTLDDIAFAWGERQRNVIYPDASTRHSYVNYAAGSETVEQLYGYVNFWRVEKLKALKEKYDPKGRFGWFAPIIRDSELEDEL</sequence>
<keyword evidence="4" id="KW-0274">FAD</keyword>
<feature type="domain" description="FAD-binding PCMH-type" evidence="6">
    <location>
        <begin position="80"/>
        <end position="252"/>
    </location>
</feature>
<dbReference type="InterPro" id="IPR006094">
    <property type="entry name" value="Oxid_FAD_bind_N"/>
</dbReference>
<comment type="caution">
    <text evidence="7">The sequence shown here is derived from an EMBL/GenBank/DDBJ whole genome shotgun (WGS) entry which is preliminary data.</text>
</comment>
<reference evidence="7" key="2">
    <citation type="submission" date="2023-05" db="EMBL/GenBank/DDBJ databases">
        <authorList>
            <consortium name="Lawrence Berkeley National Laboratory"/>
            <person name="Steindorff A."/>
            <person name="Hensen N."/>
            <person name="Bonometti L."/>
            <person name="Westerberg I."/>
            <person name="Brannstrom I.O."/>
            <person name="Guillou S."/>
            <person name="Cros-Aarteil S."/>
            <person name="Calhoun S."/>
            <person name="Haridas S."/>
            <person name="Kuo A."/>
            <person name="Mondo S."/>
            <person name="Pangilinan J."/>
            <person name="Riley R."/>
            <person name="Labutti K."/>
            <person name="Andreopoulos B."/>
            <person name="Lipzen A."/>
            <person name="Chen C."/>
            <person name="Yanf M."/>
            <person name="Daum C."/>
            <person name="Ng V."/>
            <person name="Clum A."/>
            <person name="Ohm R."/>
            <person name="Martin F."/>
            <person name="Silar P."/>
            <person name="Natvig D."/>
            <person name="Lalanne C."/>
            <person name="Gautier V."/>
            <person name="Ament-Velasquez S.L."/>
            <person name="Kruys A."/>
            <person name="Hutchinson M.I."/>
            <person name="Powell A.J."/>
            <person name="Barry K."/>
            <person name="Miller A.N."/>
            <person name="Grigoriev I.V."/>
            <person name="Debuchy R."/>
            <person name="Gladieux P."/>
            <person name="Thoren M.H."/>
            <person name="Johannesson H."/>
        </authorList>
    </citation>
    <scope>NUCLEOTIDE SEQUENCE</scope>
    <source>
        <strain evidence="7">PSN243</strain>
    </source>
</reference>
<dbReference type="EMBL" id="MU865967">
    <property type="protein sequence ID" value="KAK4445215.1"/>
    <property type="molecule type" value="Genomic_DNA"/>
</dbReference>
<dbReference type="AlphaFoldDB" id="A0AAV9GB91"/>
<protein>
    <recommendedName>
        <fullName evidence="6">FAD-binding PCMH-type domain-containing protein</fullName>
    </recommendedName>
</protein>
<dbReference type="InterPro" id="IPR016166">
    <property type="entry name" value="FAD-bd_PCMH"/>
</dbReference>
<dbReference type="InterPro" id="IPR050416">
    <property type="entry name" value="FAD-linked_Oxidoreductase"/>
</dbReference>
<comment type="similarity">
    <text evidence="2">Belongs to the oxygen-dependent FAD-linked oxidoreductase family.</text>
</comment>
<evidence type="ECO:0000259" key="6">
    <source>
        <dbReference type="PROSITE" id="PS51387"/>
    </source>
</evidence>
<dbReference type="PANTHER" id="PTHR42973">
    <property type="entry name" value="BINDING OXIDOREDUCTASE, PUTATIVE (AFU_ORTHOLOGUE AFUA_1G17690)-RELATED"/>
    <property type="match status" value="1"/>
</dbReference>
<keyword evidence="5" id="KW-0560">Oxidoreductase</keyword>
<evidence type="ECO:0000256" key="4">
    <source>
        <dbReference type="ARBA" id="ARBA00022827"/>
    </source>
</evidence>
<dbReference type="Gene3D" id="3.40.462.20">
    <property type="match status" value="1"/>
</dbReference>
<dbReference type="InterPro" id="IPR036318">
    <property type="entry name" value="FAD-bd_PCMH-like_sf"/>
</dbReference>
<dbReference type="SUPFAM" id="SSF56176">
    <property type="entry name" value="FAD-binding/transporter-associated domain-like"/>
    <property type="match status" value="1"/>
</dbReference>
<gene>
    <name evidence="7" type="ORF">QBC34DRAFT_307180</name>
</gene>
<dbReference type="Pfam" id="PF01565">
    <property type="entry name" value="FAD_binding_4"/>
    <property type="match status" value="1"/>
</dbReference>
<dbReference type="Gene3D" id="3.30.465.10">
    <property type="match status" value="1"/>
</dbReference>
<evidence type="ECO:0000313" key="8">
    <source>
        <dbReference type="Proteomes" id="UP001321760"/>
    </source>
</evidence>
<evidence type="ECO:0000256" key="2">
    <source>
        <dbReference type="ARBA" id="ARBA00005466"/>
    </source>
</evidence>
<organism evidence="7 8">
    <name type="scientific">Podospora aff. communis PSN243</name>
    <dbReference type="NCBI Taxonomy" id="3040156"/>
    <lineage>
        <taxon>Eukaryota</taxon>
        <taxon>Fungi</taxon>
        <taxon>Dikarya</taxon>
        <taxon>Ascomycota</taxon>
        <taxon>Pezizomycotina</taxon>
        <taxon>Sordariomycetes</taxon>
        <taxon>Sordariomycetidae</taxon>
        <taxon>Sordariales</taxon>
        <taxon>Podosporaceae</taxon>
        <taxon>Podospora</taxon>
    </lineage>
</organism>
<dbReference type="InterPro" id="IPR016169">
    <property type="entry name" value="FAD-bd_PCMH_sub2"/>
</dbReference>
<reference evidence="7" key="1">
    <citation type="journal article" date="2023" name="Mol. Phylogenet. Evol.">
        <title>Genome-scale phylogeny and comparative genomics of the fungal order Sordariales.</title>
        <authorList>
            <person name="Hensen N."/>
            <person name="Bonometti L."/>
            <person name="Westerberg I."/>
            <person name="Brannstrom I.O."/>
            <person name="Guillou S."/>
            <person name="Cros-Aarteil S."/>
            <person name="Calhoun S."/>
            <person name="Haridas S."/>
            <person name="Kuo A."/>
            <person name="Mondo S."/>
            <person name="Pangilinan J."/>
            <person name="Riley R."/>
            <person name="LaButti K."/>
            <person name="Andreopoulos B."/>
            <person name="Lipzen A."/>
            <person name="Chen C."/>
            <person name="Yan M."/>
            <person name="Daum C."/>
            <person name="Ng V."/>
            <person name="Clum A."/>
            <person name="Steindorff A."/>
            <person name="Ohm R.A."/>
            <person name="Martin F."/>
            <person name="Silar P."/>
            <person name="Natvig D.O."/>
            <person name="Lalanne C."/>
            <person name="Gautier V."/>
            <person name="Ament-Velasquez S.L."/>
            <person name="Kruys A."/>
            <person name="Hutchinson M.I."/>
            <person name="Powell A.J."/>
            <person name="Barry K."/>
            <person name="Miller A.N."/>
            <person name="Grigoriev I.V."/>
            <person name="Debuchy R."/>
            <person name="Gladieux P."/>
            <person name="Hiltunen Thoren M."/>
            <person name="Johannesson H."/>
        </authorList>
    </citation>
    <scope>NUCLEOTIDE SEQUENCE</scope>
    <source>
        <strain evidence="7">PSN243</strain>
    </source>
</reference>
<dbReference type="Gene3D" id="3.30.43.10">
    <property type="entry name" value="Uridine Diphospho-n-acetylenolpyruvylglucosamine Reductase, domain 2"/>
    <property type="match status" value="1"/>
</dbReference>